<comment type="caution">
    <text evidence="1">The sequence shown here is derived from an EMBL/GenBank/DDBJ whole genome shotgun (WGS) entry which is preliminary data.</text>
</comment>
<keyword evidence="2" id="KW-1185">Reference proteome</keyword>
<dbReference type="Proteomes" id="UP000309992">
    <property type="component" value="Unassembled WGS sequence"/>
</dbReference>
<evidence type="ECO:0000313" key="1">
    <source>
        <dbReference type="EMBL" id="TKG63762.1"/>
    </source>
</evidence>
<protein>
    <recommendedName>
        <fullName evidence="3">Integrase</fullName>
    </recommendedName>
</protein>
<dbReference type="RefSeq" id="WP_137096629.1">
    <property type="nucleotide sequence ID" value="NZ_SWMS01000022.1"/>
</dbReference>
<proteinExistence type="predicted"/>
<evidence type="ECO:0008006" key="3">
    <source>
        <dbReference type="Google" id="ProtNLM"/>
    </source>
</evidence>
<reference evidence="1 2" key="1">
    <citation type="journal article" date="2015" name="Antonie Van Leeuwenhoek">
        <title>Prauserella endophytica sp. nov., an endophytic actinobacterium isolated from Tamarix taklamakanensis.</title>
        <authorList>
            <person name="Liu J.M."/>
            <person name="Habden X."/>
            <person name="Guo L."/>
            <person name="Tuo L."/>
            <person name="Jiang Z.K."/>
            <person name="Liu S.W."/>
            <person name="Liu X.F."/>
            <person name="Chen L."/>
            <person name="Li R.F."/>
            <person name="Zhang Y.Q."/>
            <person name="Sun C.H."/>
        </authorList>
    </citation>
    <scope>NUCLEOTIDE SEQUENCE [LARGE SCALE GENOMIC DNA]</scope>
    <source>
        <strain evidence="1 2">CGMCC 4.7182</strain>
    </source>
</reference>
<sequence length="65" mass="7332">MKSDRTRKHRSTPLARRLYGLRHAAVSRWLAGHSLTVLMEIYAACPYGQDVVSRQRVQTALGHAS</sequence>
<evidence type="ECO:0000313" key="2">
    <source>
        <dbReference type="Proteomes" id="UP000309992"/>
    </source>
</evidence>
<name>A0ABY2RWT9_9PSEU</name>
<gene>
    <name evidence="1" type="ORF">FCN18_29440</name>
</gene>
<organism evidence="1 2">
    <name type="scientific">Prauserella endophytica</name>
    <dbReference type="NCBI Taxonomy" id="1592324"/>
    <lineage>
        <taxon>Bacteria</taxon>
        <taxon>Bacillati</taxon>
        <taxon>Actinomycetota</taxon>
        <taxon>Actinomycetes</taxon>
        <taxon>Pseudonocardiales</taxon>
        <taxon>Pseudonocardiaceae</taxon>
        <taxon>Prauserella</taxon>
        <taxon>Prauserella coralliicola group</taxon>
    </lineage>
</organism>
<accession>A0ABY2RWT9</accession>
<dbReference type="EMBL" id="SWMS01000022">
    <property type="protein sequence ID" value="TKG63762.1"/>
    <property type="molecule type" value="Genomic_DNA"/>
</dbReference>